<feature type="chain" id="PRO_5046085620" evidence="2">
    <location>
        <begin position="20"/>
        <end position="541"/>
    </location>
</feature>
<feature type="signal peptide" evidence="2">
    <location>
        <begin position="1"/>
        <end position="19"/>
    </location>
</feature>
<protein>
    <submittedName>
        <fullName evidence="3">Extracellular solute-binding protein</fullName>
    </submittedName>
</protein>
<dbReference type="Gene3D" id="3.40.190.10">
    <property type="entry name" value="Periplasmic binding protein-like II"/>
    <property type="match status" value="2"/>
</dbReference>
<comment type="caution">
    <text evidence="3">The sequence shown here is derived from an EMBL/GenBank/DDBJ whole genome shotgun (WGS) entry which is preliminary data.</text>
</comment>
<dbReference type="EMBL" id="JBHSMH010000090">
    <property type="protein sequence ID" value="MFC5471186.1"/>
    <property type="molecule type" value="Genomic_DNA"/>
</dbReference>
<dbReference type="SUPFAM" id="SSF53850">
    <property type="entry name" value="Periplasmic binding protein-like II"/>
    <property type="match status" value="1"/>
</dbReference>
<accession>A0ABW0M2I7</accession>
<evidence type="ECO:0000313" key="4">
    <source>
        <dbReference type="Proteomes" id="UP001596105"/>
    </source>
</evidence>
<evidence type="ECO:0000256" key="2">
    <source>
        <dbReference type="SAM" id="SignalP"/>
    </source>
</evidence>
<dbReference type="Proteomes" id="UP001596105">
    <property type="component" value="Unassembled WGS sequence"/>
</dbReference>
<name>A0ABW0M2I7_9BACL</name>
<dbReference type="PANTHER" id="PTHR43649">
    <property type="entry name" value="ARABINOSE-BINDING PROTEIN-RELATED"/>
    <property type="match status" value="1"/>
</dbReference>
<dbReference type="PANTHER" id="PTHR43649:SF33">
    <property type="entry name" value="POLYGALACTURONAN_RHAMNOGALACTURONAN-BINDING PROTEIN YTCQ"/>
    <property type="match status" value="1"/>
</dbReference>
<keyword evidence="1 2" id="KW-0732">Signal</keyword>
<keyword evidence="4" id="KW-1185">Reference proteome</keyword>
<proteinExistence type="predicted"/>
<sequence>MKKVLGFGLAAMFALSACSNGNNGNNGNNASEASGTASGSPSSTASAKPEKLSLNWSVASGLLANVTLPSADKDFVKKTIEEKFNVDLKIDYMVFGEEYHAKLNAALAGGSAPDLFIAGGAESQKYIVDGIASDLGAYFTEEAMPNYFKWVSKSELDAFQLKQGEFYRAILPFQRNSYASWYIRQDWLDKLGLAAPKNYDELTNVMTQFTKGDPDGNGKPDTYGFTASGNGLSLPFDFPQWLNNGFVADFMIQGNTYVDNRTDLKVEGVLDQVVQWIDAGVVDPDWFLNKSPANFDKAAQGKAGMIFTPFDKTVALESVPTSVQSRAKALDPKANWQPIYPLDKPVMWKYNVPESTILVSKTTADDSPDKVKRSLEIVNWLTSEEGFLLTHYGQEGTHYAKAGNVITLNVEAFEADIAKSGNWLNVYSVFTPDEPNVLSLELIDSRISDHDRAILKTVESFPKHNALPPVSLVPPEGINIGDFRKEMSKFHIKAILQDKSGKNWPQYREELMTKFKGREIFTEYTRLLNIALKDKPLNEFK</sequence>
<evidence type="ECO:0000256" key="1">
    <source>
        <dbReference type="ARBA" id="ARBA00022729"/>
    </source>
</evidence>
<organism evidence="3 4">
    <name type="scientific">Cohnella suwonensis</name>
    <dbReference type="NCBI Taxonomy" id="696072"/>
    <lineage>
        <taxon>Bacteria</taxon>
        <taxon>Bacillati</taxon>
        <taxon>Bacillota</taxon>
        <taxon>Bacilli</taxon>
        <taxon>Bacillales</taxon>
        <taxon>Paenibacillaceae</taxon>
        <taxon>Cohnella</taxon>
    </lineage>
</organism>
<reference evidence="4" key="1">
    <citation type="journal article" date="2019" name="Int. J. Syst. Evol. Microbiol.">
        <title>The Global Catalogue of Microorganisms (GCM) 10K type strain sequencing project: providing services to taxonomists for standard genome sequencing and annotation.</title>
        <authorList>
            <consortium name="The Broad Institute Genomics Platform"/>
            <consortium name="The Broad Institute Genome Sequencing Center for Infectious Disease"/>
            <person name="Wu L."/>
            <person name="Ma J."/>
        </authorList>
    </citation>
    <scope>NUCLEOTIDE SEQUENCE [LARGE SCALE GENOMIC DNA]</scope>
    <source>
        <strain evidence="4">CCUG 57113</strain>
    </source>
</reference>
<dbReference type="PROSITE" id="PS51257">
    <property type="entry name" value="PROKAR_LIPOPROTEIN"/>
    <property type="match status" value="1"/>
</dbReference>
<evidence type="ECO:0000313" key="3">
    <source>
        <dbReference type="EMBL" id="MFC5471186.1"/>
    </source>
</evidence>
<gene>
    <name evidence="3" type="ORF">ACFPPD_21085</name>
</gene>
<dbReference type="RefSeq" id="WP_209746214.1">
    <property type="nucleotide sequence ID" value="NZ_JBHSMH010000090.1"/>
</dbReference>
<dbReference type="InterPro" id="IPR050490">
    <property type="entry name" value="Bact_solute-bd_prot1"/>
</dbReference>